<dbReference type="PROSITE" id="PS50104">
    <property type="entry name" value="TIR"/>
    <property type="match status" value="1"/>
</dbReference>
<evidence type="ECO:0000313" key="8">
    <source>
        <dbReference type="EMBL" id="PWA94339.1"/>
    </source>
</evidence>
<dbReference type="InterPro" id="IPR042197">
    <property type="entry name" value="Apaf_helical"/>
</dbReference>
<accession>A0A2U1Q8K5</accession>
<dbReference type="InterPro" id="IPR035897">
    <property type="entry name" value="Toll_tir_struct_dom_sf"/>
</dbReference>
<dbReference type="Gene3D" id="3.40.50.300">
    <property type="entry name" value="P-loop containing nucleotide triphosphate hydrolases"/>
    <property type="match status" value="1"/>
</dbReference>
<dbReference type="Gene3D" id="3.80.10.10">
    <property type="entry name" value="Ribonuclease Inhibitor"/>
    <property type="match status" value="2"/>
</dbReference>
<dbReference type="InterPro" id="IPR044974">
    <property type="entry name" value="Disease_R_plants"/>
</dbReference>
<dbReference type="SMART" id="SM00255">
    <property type="entry name" value="TIR"/>
    <property type="match status" value="1"/>
</dbReference>
<dbReference type="EMBL" id="PKPP01000321">
    <property type="protein sequence ID" value="PWA94339.1"/>
    <property type="molecule type" value="Genomic_DNA"/>
</dbReference>
<dbReference type="EC" id="3.2.2.6" evidence="1"/>
<comment type="caution">
    <text evidence="8">The sequence shown here is derived from an EMBL/GenBank/DDBJ whole genome shotgun (WGS) entry which is preliminary data.</text>
</comment>
<dbReference type="PRINTS" id="PR00364">
    <property type="entry name" value="DISEASERSIST"/>
</dbReference>
<dbReference type="InterPro" id="IPR000157">
    <property type="entry name" value="TIR_dom"/>
</dbReference>
<dbReference type="Gene3D" id="3.40.50.10140">
    <property type="entry name" value="Toll/interleukin-1 receptor homology (TIR) domain"/>
    <property type="match status" value="1"/>
</dbReference>
<sequence>MASSSTRQRAYDVFVSFRSEDIRKTLMDHLFSDLKRKGIRVNSEEDASFDVYEAIEQSRFIIVIFSQNYASSASCLKELVKIYELKESDKDKYEVWPVFYDVSPSMVRNQTGAYKEAILKHEDLNVTDVLKWKKALTWAGNLSGWDLQNTICGHELYFIDTISKEIFYKLIDGPIHVGTNLVGLTARADQMDLTRFEKSEKVHMIGICGIGGLGKTTLAKAIYNLMYKHFEGQSFCEDVKNNVNRHGLVHLQTKLLDDIIKDDDMKNKLSIGERITLMKRMMKGKKVIIVLDDVDHQSQFDALAGDPNWFKNGSMVLVTSRDRQLLKANHVEEIYDVALLNDDEALELFSMYAFKKKHPNDEFIEHVNKILNYVNGLPLALKSFGSFLFNKNLDKWEHELDIFQRSPNAVIQKVLRVSYDGLDASQKNMFLDIVCFFKGEKKDYVGKILENIGVLVDKSLITICEDRIQMHNLIQEMGRKIVLEESEEPGERSRLWAPTDVLDVLKNDKGTDMVKGLALDLSCSEVNICGPSFVKLKNLRLLKLYIGGLSNFRETKCKVSTTSGKLEFLSDELQLLCWHGYPFQHLPTSFDPENLLVLDMSYSCIKQIWSGSKGFNTLTSLNISHCHSLSKTPDFTQTPNLKELILDGCENLIVIHPSITSLKALVLLNLKNCKNLKILPDITPLESLKHLILSGCSKMENLVEIRASWYSFFSLSSFLNKFRRPVLSTLGSLQVLNVSNCNLSRANLSNLGSLRSLVELDMSRNDFTSIDANLNCLSRLTCLRVIGCKNLKVLPKLPFSIVNLEAQGCVSLVELPKLSNEYNGVIAVFDFKNCLKVVENKTIESLLMLFLPQGRIDIFEEVHIVLPGSRIPQWFSHISMEDYISVDLPPNWSYETIKGLAACAVITPINPATRSTYVETFCTVKDTNGAVISSVSFLATNDPNSESDQIWLCYRNCDSRWKTAKNPVTVSFKCVGVNCMVKQCSARLVCMDDDQEVSNGSSKVIVQTPSFTDDYLDLDVRSAATQDEPPRKKIRFLY</sequence>
<dbReference type="GO" id="GO:0043531">
    <property type="term" value="F:ADP binding"/>
    <property type="evidence" value="ECO:0007669"/>
    <property type="project" value="InterPro"/>
</dbReference>
<dbReference type="InterPro" id="IPR045344">
    <property type="entry name" value="C-JID"/>
</dbReference>
<dbReference type="InterPro" id="IPR027417">
    <property type="entry name" value="P-loop_NTPase"/>
</dbReference>
<dbReference type="Gene3D" id="1.10.8.430">
    <property type="entry name" value="Helical domain of apoptotic protease-activating factors"/>
    <property type="match status" value="1"/>
</dbReference>
<keyword evidence="3" id="KW-0677">Repeat</keyword>
<evidence type="ECO:0000256" key="1">
    <source>
        <dbReference type="ARBA" id="ARBA00011982"/>
    </source>
</evidence>
<proteinExistence type="predicted"/>
<dbReference type="InterPro" id="IPR032675">
    <property type="entry name" value="LRR_dom_sf"/>
</dbReference>
<dbReference type="InterPro" id="IPR058192">
    <property type="entry name" value="WHD_ROQ1-like"/>
</dbReference>
<feature type="domain" description="TIR" evidence="7">
    <location>
        <begin position="9"/>
        <end position="170"/>
    </location>
</feature>
<evidence type="ECO:0000256" key="3">
    <source>
        <dbReference type="ARBA" id="ARBA00022737"/>
    </source>
</evidence>
<dbReference type="InterPro" id="IPR002182">
    <property type="entry name" value="NB-ARC"/>
</dbReference>
<keyword evidence="2" id="KW-0433">Leucine-rich repeat</keyword>
<protein>
    <recommendedName>
        <fullName evidence="1">ADP-ribosyl cyclase/cyclic ADP-ribose hydrolase</fullName>
        <ecNumber evidence="1">3.2.2.6</ecNumber>
    </recommendedName>
</protein>
<comment type="catalytic activity">
    <reaction evidence="6">
        <text>NAD(+) + H2O = ADP-D-ribose + nicotinamide + H(+)</text>
        <dbReference type="Rhea" id="RHEA:16301"/>
        <dbReference type="ChEBI" id="CHEBI:15377"/>
        <dbReference type="ChEBI" id="CHEBI:15378"/>
        <dbReference type="ChEBI" id="CHEBI:17154"/>
        <dbReference type="ChEBI" id="CHEBI:57540"/>
        <dbReference type="ChEBI" id="CHEBI:57967"/>
        <dbReference type="EC" id="3.2.2.6"/>
    </reaction>
    <physiologicalReaction direction="left-to-right" evidence="6">
        <dbReference type="Rhea" id="RHEA:16302"/>
    </physiologicalReaction>
</comment>
<keyword evidence="5" id="KW-0520">NAD</keyword>
<evidence type="ECO:0000256" key="6">
    <source>
        <dbReference type="ARBA" id="ARBA00047304"/>
    </source>
</evidence>
<evidence type="ECO:0000313" key="9">
    <source>
        <dbReference type="Proteomes" id="UP000245207"/>
    </source>
</evidence>
<dbReference type="PANTHER" id="PTHR11017:SF415">
    <property type="entry name" value="ADP-RIBOSYL CYCLASE_CYCLIC ADP-RIBOSE HYDROLASE"/>
    <property type="match status" value="1"/>
</dbReference>
<dbReference type="SUPFAM" id="SSF52200">
    <property type="entry name" value="Toll/Interleukin receptor TIR domain"/>
    <property type="match status" value="1"/>
</dbReference>
<dbReference type="Proteomes" id="UP000245207">
    <property type="component" value="Unassembled WGS sequence"/>
</dbReference>
<dbReference type="SUPFAM" id="SSF52540">
    <property type="entry name" value="P-loop containing nucleoside triphosphate hydrolases"/>
    <property type="match status" value="1"/>
</dbReference>
<dbReference type="Pfam" id="PF20160">
    <property type="entry name" value="C-JID"/>
    <property type="match status" value="1"/>
</dbReference>
<dbReference type="PANTHER" id="PTHR11017">
    <property type="entry name" value="LEUCINE-RICH REPEAT-CONTAINING PROTEIN"/>
    <property type="match status" value="1"/>
</dbReference>
<dbReference type="SUPFAM" id="SSF52058">
    <property type="entry name" value="L domain-like"/>
    <property type="match status" value="1"/>
</dbReference>
<dbReference type="OrthoDB" id="1357022at2759"/>
<name>A0A2U1Q8K5_ARTAN</name>
<gene>
    <name evidence="8" type="ORF">CTI12_AA059980</name>
</gene>
<evidence type="ECO:0000259" key="7">
    <source>
        <dbReference type="PROSITE" id="PS50104"/>
    </source>
</evidence>
<evidence type="ECO:0000256" key="5">
    <source>
        <dbReference type="ARBA" id="ARBA00023027"/>
    </source>
</evidence>
<keyword evidence="4" id="KW-0378">Hydrolase</keyword>
<dbReference type="GO" id="GO:0006952">
    <property type="term" value="P:defense response"/>
    <property type="evidence" value="ECO:0007669"/>
    <property type="project" value="InterPro"/>
</dbReference>
<evidence type="ECO:0000256" key="2">
    <source>
        <dbReference type="ARBA" id="ARBA00022614"/>
    </source>
</evidence>
<dbReference type="AlphaFoldDB" id="A0A2U1Q8K5"/>
<reference evidence="8 9" key="1">
    <citation type="journal article" date="2018" name="Mol. Plant">
        <title>The genome of Artemisia annua provides insight into the evolution of Asteraceae family and artemisinin biosynthesis.</title>
        <authorList>
            <person name="Shen Q."/>
            <person name="Zhang L."/>
            <person name="Liao Z."/>
            <person name="Wang S."/>
            <person name="Yan T."/>
            <person name="Shi P."/>
            <person name="Liu M."/>
            <person name="Fu X."/>
            <person name="Pan Q."/>
            <person name="Wang Y."/>
            <person name="Lv Z."/>
            <person name="Lu X."/>
            <person name="Zhang F."/>
            <person name="Jiang W."/>
            <person name="Ma Y."/>
            <person name="Chen M."/>
            <person name="Hao X."/>
            <person name="Li L."/>
            <person name="Tang Y."/>
            <person name="Lv G."/>
            <person name="Zhou Y."/>
            <person name="Sun X."/>
            <person name="Brodelius P.E."/>
            <person name="Rose J.K.C."/>
            <person name="Tang K."/>
        </authorList>
    </citation>
    <scope>NUCLEOTIDE SEQUENCE [LARGE SCALE GENOMIC DNA]</scope>
    <source>
        <strain evidence="9">cv. Huhao1</strain>
        <tissue evidence="8">Leaf</tissue>
    </source>
</reference>
<dbReference type="GO" id="GO:0007165">
    <property type="term" value="P:signal transduction"/>
    <property type="evidence" value="ECO:0007669"/>
    <property type="project" value="InterPro"/>
</dbReference>
<dbReference type="GO" id="GO:0061809">
    <property type="term" value="F:NAD+ nucleosidase activity, cyclic ADP-ribose generating"/>
    <property type="evidence" value="ECO:0007669"/>
    <property type="project" value="UniProtKB-EC"/>
</dbReference>
<keyword evidence="9" id="KW-1185">Reference proteome</keyword>
<dbReference type="Pfam" id="PF23282">
    <property type="entry name" value="WHD_ROQ1"/>
    <property type="match status" value="1"/>
</dbReference>
<organism evidence="8 9">
    <name type="scientific">Artemisia annua</name>
    <name type="common">Sweet wormwood</name>
    <dbReference type="NCBI Taxonomy" id="35608"/>
    <lineage>
        <taxon>Eukaryota</taxon>
        <taxon>Viridiplantae</taxon>
        <taxon>Streptophyta</taxon>
        <taxon>Embryophyta</taxon>
        <taxon>Tracheophyta</taxon>
        <taxon>Spermatophyta</taxon>
        <taxon>Magnoliopsida</taxon>
        <taxon>eudicotyledons</taxon>
        <taxon>Gunneridae</taxon>
        <taxon>Pentapetalae</taxon>
        <taxon>asterids</taxon>
        <taxon>campanulids</taxon>
        <taxon>Asterales</taxon>
        <taxon>Asteraceae</taxon>
        <taxon>Asteroideae</taxon>
        <taxon>Anthemideae</taxon>
        <taxon>Artemisiinae</taxon>
        <taxon>Artemisia</taxon>
    </lineage>
</organism>
<dbReference type="Pfam" id="PF00931">
    <property type="entry name" value="NB-ARC"/>
    <property type="match status" value="1"/>
</dbReference>
<keyword evidence="8" id="KW-0675">Receptor</keyword>
<dbReference type="Pfam" id="PF01582">
    <property type="entry name" value="TIR"/>
    <property type="match status" value="1"/>
</dbReference>
<evidence type="ECO:0000256" key="4">
    <source>
        <dbReference type="ARBA" id="ARBA00022801"/>
    </source>
</evidence>